<keyword evidence="6" id="KW-1185">Reference proteome</keyword>
<dbReference type="GO" id="GO:0009451">
    <property type="term" value="P:RNA modification"/>
    <property type="evidence" value="ECO:0007669"/>
    <property type="project" value="InterPro"/>
</dbReference>
<gene>
    <name evidence="5" type="ORF">MERR_LOCUS31150</name>
</gene>
<keyword evidence="2" id="KW-0677">Repeat</keyword>
<evidence type="ECO:0000259" key="4">
    <source>
        <dbReference type="Pfam" id="PF14432"/>
    </source>
</evidence>
<comment type="caution">
    <text evidence="5">The sequence shown here is derived from an EMBL/GenBank/DDBJ whole genome shotgun (WGS) entry which is preliminary data.</text>
</comment>
<dbReference type="Pfam" id="PF01535">
    <property type="entry name" value="PPR"/>
    <property type="match status" value="2"/>
</dbReference>
<dbReference type="PANTHER" id="PTHR47926">
    <property type="entry name" value="PENTATRICOPEPTIDE REPEAT-CONTAINING PROTEIN"/>
    <property type="match status" value="1"/>
</dbReference>
<dbReference type="OrthoDB" id="1932290at2759"/>
<feature type="repeat" description="PPR" evidence="3">
    <location>
        <begin position="140"/>
        <end position="170"/>
    </location>
</feature>
<reference evidence="5" key="1">
    <citation type="submission" date="2020-01" db="EMBL/GenBank/DDBJ databases">
        <authorList>
            <person name="Mishra B."/>
        </authorList>
    </citation>
    <scope>NUCLEOTIDE SEQUENCE [LARGE SCALE GENOMIC DNA]</scope>
</reference>
<proteinExistence type="inferred from homology"/>
<dbReference type="GO" id="GO:0003723">
    <property type="term" value="F:RNA binding"/>
    <property type="evidence" value="ECO:0007669"/>
    <property type="project" value="InterPro"/>
</dbReference>
<dbReference type="PROSITE" id="PS51375">
    <property type="entry name" value="PPR"/>
    <property type="match status" value="2"/>
</dbReference>
<evidence type="ECO:0000313" key="5">
    <source>
        <dbReference type="EMBL" id="CAA7043915.1"/>
    </source>
</evidence>
<dbReference type="InterPro" id="IPR002885">
    <property type="entry name" value="PPR_rpt"/>
</dbReference>
<dbReference type="InterPro" id="IPR011990">
    <property type="entry name" value="TPR-like_helical_dom_sf"/>
</dbReference>
<evidence type="ECO:0000256" key="1">
    <source>
        <dbReference type="ARBA" id="ARBA00006643"/>
    </source>
</evidence>
<sequence>MMRVTCSRILKFSKPYFLWGTQSSSRCFNSRAFSQNVITKNIASSQNRRLVQCSRLSSSQYHAQMAAYDHQSVTIETFDALCEEGNVVEAVEAVKILMDEGYVVDSPRLLGLAKLCGEAEALEEARVVHSCITASDSPPPPSVVNKIIEMYSNCGSTEEALSVFEEMSEKNSETWCVMIRCLAENGYCERAIDMFTRFKEEGNKPDKAIYKEVFSVCASLGNVNEGLRHFEAMHRDYGIVPTMEDYVSVTEMLAASGHLDEALEFVERMTIEPSVEVWETLMNLCWVHGDIERGDRFAELVKKLDATRMNKESSAGLVAKKASDSEKEKLKEMMRTQRKKDRRPDTFINAHVSLHQFSAGDTSHPGSDRIMAVLRSLKVHMLEMGFVHDFRVYLQAMDDEEKEQQLLFRGDKLACAQGILTSSARSPITIIKNLRTCNDGHNALKMI</sequence>
<dbReference type="GO" id="GO:0008270">
    <property type="term" value="F:zinc ion binding"/>
    <property type="evidence" value="ECO:0007669"/>
    <property type="project" value="InterPro"/>
</dbReference>
<organism evidence="5 6">
    <name type="scientific">Microthlaspi erraticum</name>
    <dbReference type="NCBI Taxonomy" id="1685480"/>
    <lineage>
        <taxon>Eukaryota</taxon>
        <taxon>Viridiplantae</taxon>
        <taxon>Streptophyta</taxon>
        <taxon>Embryophyta</taxon>
        <taxon>Tracheophyta</taxon>
        <taxon>Spermatophyta</taxon>
        <taxon>Magnoliopsida</taxon>
        <taxon>eudicotyledons</taxon>
        <taxon>Gunneridae</taxon>
        <taxon>Pentapetalae</taxon>
        <taxon>rosids</taxon>
        <taxon>malvids</taxon>
        <taxon>Brassicales</taxon>
        <taxon>Brassicaceae</taxon>
        <taxon>Coluteocarpeae</taxon>
        <taxon>Microthlaspi</taxon>
    </lineage>
</organism>
<dbReference type="Gene3D" id="1.25.40.10">
    <property type="entry name" value="Tetratricopeptide repeat domain"/>
    <property type="match status" value="1"/>
</dbReference>
<dbReference type="InterPro" id="IPR032867">
    <property type="entry name" value="DYW_dom"/>
</dbReference>
<evidence type="ECO:0000256" key="2">
    <source>
        <dbReference type="ARBA" id="ARBA00022737"/>
    </source>
</evidence>
<dbReference type="InterPro" id="IPR046960">
    <property type="entry name" value="PPR_At4g14850-like_plant"/>
</dbReference>
<dbReference type="AlphaFoldDB" id="A0A6D2K6M4"/>
<comment type="similarity">
    <text evidence="1">Belongs to the PPR family. PCMP-H subfamily.</text>
</comment>
<accession>A0A6D2K6M4</accession>
<dbReference type="NCBIfam" id="TIGR00756">
    <property type="entry name" value="PPR"/>
    <property type="match status" value="2"/>
</dbReference>
<feature type="domain" description="DYW" evidence="4">
    <location>
        <begin position="385"/>
        <end position="447"/>
    </location>
</feature>
<dbReference type="SUPFAM" id="SSF48452">
    <property type="entry name" value="TPR-like"/>
    <property type="match status" value="1"/>
</dbReference>
<dbReference type="Pfam" id="PF14432">
    <property type="entry name" value="DYW_deaminase"/>
    <property type="match status" value="1"/>
</dbReference>
<feature type="repeat" description="PPR" evidence="3">
    <location>
        <begin position="171"/>
        <end position="205"/>
    </location>
</feature>
<dbReference type="EMBL" id="CACVBM020001288">
    <property type="protein sequence ID" value="CAA7043915.1"/>
    <property type="molecule type" value="Genomic_DNA"/>
</dbReference>
<dbReference type="Proteomes" id="UP000467841">
    <property type="component" value="Unassembled WGS sequence"/>
</dbReference>
<evidence type="ECO:0000256" key="3">
    <source>
        <dbReference type="PROSITE-ProRule" id="PRU00708"/>
    </source>
</evidence>
<dbReference type="PANTHER" id="PTHR47926:SF388">
    <property type="entry name" value="DYW DOMAIN-CONTAINING PROTEIN"/>
    <property type="match status" value="1"/>
</dbReference>
<protein>
    <recommendedName>
        <fullName evidence="4">DYW domain-containing protein</fullName>
    </recommendedName>
</protein>
<evidence type="ECO:0000313" key="6">
    <source>
        <dbReference type="Proteomes" id="UP000467841"/>
    </source>
</evidence>
<name>A0A6D2K6M4_9BRAS</name>